<keyword evidence="4" id="KW-0539">Nucleus</keyword>
<dbReference type="SUPFAM" id="SSF57701">
    <property type="entry name" value="Zn2/Cys6 DNA-binding domain"/>
    <property type="match status" value="1"/>
</dbReference>
<evidence type="ECO:0000313" key="6">
    <source>
        <dbReference type="EMBL" id="KAJ5113291.1"/>
    </source>
</evidence>
<dbReference type="EMBL" id="JAPQKH010000002">
    <property type="protein sequence ID" value="KAJ5113291.1"/>
    <property type="molecule type" value="Genomic_DNA"/>
</dbReference>
<evidence type="ECO:0000313" key="7">
    <source>
        <dbReference type="Proteomes" id="UP001149165"/>
    </source>
</evidence>
<organism evidence="6 7">
    <name type="scientific">Penicillium angulare</name>
    <dbReference type="NCBI Taxonomy" id="116970"/>
    <lineage>
        <taxon>Eukaryota</taxon>
        <taxon>Fungi</taxon>
        <taxon>Dikarya</taxon>
        <taxon>Ascomycota</taxon>
        <taxon>Pezizomycotina</taxon>
        <taxon>Eurotiomycetes</taxon>
        <taxon>Eurotiomycetidae</taxon>
        <taxon>Eurotiales</taxon>
        <taxon>Aspergillaceae</taxon>
        <taxon>Penicillium</taxon>
    </lineage>
</organism>
<keyword evidence="2" id="KW-0238">DNA-binding</keyword>
<protein>
    <submittedName>
        <fullName evidence="6">Transcriptional regulator family: Fungal Specific TF</fullName>
    </submittedName>
</protein>
<dbReference type="AlphaFoldDB" id="A0A9W9G6Y9"/>
<dbReference type="Gene3D" id="4.10.240.10">
    <property type="entry name" value="Zn(2)-C6 fungal-type DNA-binding domain"/>
    <property type="match status" value="1"/>
</dbReference>
<proteinExistence type="predicted"/>
<dbReference type="GO" id="GO:0000981">
    <property type="term" value="F:DNA-binding transcription factor activity, RNA polymerase II-specific"/>
    <property type="evidence" value="ECO:0007669"/>
    <property type="project" value="InterPro"/>
</dbReference>
<keyword evidence="7" id="KW-1185">Reference proteome</keyword>
<dbReference type="GO" id="GO:0008270">
    <property type="term" value="F:zinc ion binding"/>
    <property type="evidence" value="ECO:0007669"/>
    <property type="project" value="InterPro"/>
</dbReference>
<accession>A0A9W9G6Y9</accession>
<dbReference type="CDD" id="cd00067">
    <property type="entry name" value="GAL4"/>
    <property type="match status" value="1"/>
</dbReference>
<evidence type="ECO:0000256" key="4">
    <source>
        <dbReference type="ARBA" id="ARBA00023242"/>
    </source>
</evidence>
<dbReference type="PROSITE" id="PS00463">
    <property type="entry name" value="ZN2_CY6_FUNGAL_1"/>
    <property type="match status" value="1"/>
</dbReference>
<evidence type="ECO:0000259" key="5">
    <source>
        <dbReference type="PROSITE" id="PS50048"/>
    </source>
</evidence>
<dbReference type="PROSITE" id="PS50048">
    <property type="entry name" value="ZN2_CY6_FUNGAL_2"/>
    <property type="match status" value="1"/>
</dbReference>
<dbReference type="GO" id="GO:0003677">
    <property type="term" value="F:DNA binding"/>
    <property type="evidence" value="ECO:0007669"/>
    <property type="project" value="UniProtKB-KW"/>
</dbReference>
<dbReference type="InterPro" id="IPR021858">
    <property type="entry name" value="Fun_TF"/>
</dbReference>
<evidence type="ECO:0000256" key="2">
    <source>
        <dbReference type="ARBA" id="ARBA00023125"/>
    </source>
</evidence>
<dbReference type="Pfam" id="PF00172">
    <property type="entry name" value="Zn_clus"/>
    <property type="match status" value="1"/>
</dbReference>
<dbReference type="SMART" id="SM00066">
    <property type="entry name" value="GAL4"/>
    <property type="match status" value="1"/>
</dbReference>
<dbReference type="InterPro" id="IPR050675">
    <property type="entry name" value="OAF3"/>
</dbReference>
<reference evidence="6" key="1">
    <citation type="submission" date="2022-11" db="EMBL/GenBank/DDBJ databases">
        <authorList>
            <person name="Petersen C."/>
        </authorList>
    </citation>
    <scope>NUCLEOTIDE SEQUENCE</scope>
    <source>
        <strain evidence="6">IBT 30069</strain>
    </source>
</reference>
<dbReference type="Proteomes" id="UP001149165">
    <property type="component" value="Unassembled WGS sequence"/>
</dbReference>
<gene>
    <name evidence="6" type="ORF">N7456_001825</name>
</gene>
<dbReference type="PANTHER" id="PTHR31069:SF25">
    <property type="entry name" value="TRANSCRIPTION FACTOR, PUTATIVE (EUROFUNG)-RELATED"/>
    <property type="match status" value="1"/>
</dbReference>
<feature type="domain" description="Zn(2)-C6 fungal-type" evidence="5">
    <location>
        <begin position="17"/>
        <end position="45"/>
    </location>
</feature>
<dbReference type="InterPro" id="IPR036864">
    <property type="entry name" value="Zn2-C6_fun-type_DNA-bd_sf"/>
</dbReference>
<dbReference type="PANTHER" id="PTHR31069">
    <property type="entry name" value="OLEATE-ACTIVATED TRANSCRIPTION FACTOR 1-RELATED"/>
    <property type="match status" value="1"/>
</dbReference>
<dbReference type="InterPro" id="IPR001138">
    <property type="entry name" value="Zn2Cys6_DnaBD"/>
</dbReference>
<dbReference type="OrthoDB" id="5089701at2759"/>
<reference evidence="6" key="2">
    <citation type="journal article" date="2023" name="IMA Fungus">
        <title>Comparative genomic study of the Penicillium genus elucidates a diverse pangenome and 15 lateral gene transfer events.</title>
        <authorList>
            <person name="Petersen C."/>
            <person name="Sorensen T."/>
            <person name="Nielsen M.R."/>
            <person name="Sondergaard T.E."/>
            <person name="Sorensen J.L."/>
            <person name="Fitzpatrick D.A."/>
            <person name="Frisvad J.C."/>
            <person name="Nielsen K.L."/>
        </authorList>
    </citation>
    <scope>NUCLEOTIDE SEQUENCE</scope>
    <source>
        <strain evidence="6">IBT 30069</strain>
    </source>
</reference>
<evidence type="ECO:0000256" key="1">
    <source>
        <dbReference type="ARBA" id="ARBA00023015"/>
    </source>
</evidence>
<name>A0A9W9G6Y9_9EURO</name>
<comment type="caution">
    <text evidence="6">The sequence shown here is derived from an EMBL/GenBank/DDBJ whole genome shotgun (WGS) entry which is preliminary data.</text>
</comment>
<sequence length="739" mass="82692">MVRATRSRVRRSHILGGCITCRRRHVKCDQKRPACRTCRDIGIKCEGFSDRIRWMHGDDSEEVEDGPRAARRHLYTEQSRLSMSTALKADLVSGSIDASLSEIDLRSRDSDNTTKDDVVIGPFGVLKFTSSAEPQVEATEVVKSAETFEDNTIPSDAATSADSTAAVIPDVLQDTSPVSIFDSLSQMDDFLHWSDLLSFDLGQSGSVTHPTLSMPNDISFDLDGDASLLPLATNITDDSIRASTPNQIPMQIKSTETDLLQDAQFLLKHFQDVVVPQIMAIPGGMKSPWKILNLPAAVVAFGDSTFLGTDGVSHARLANLYGLLACSALDLALKPHQEMMESNDHWPRVVNQLYQNAKDHMQISLQHETQGPKKAKYKDQLMAANILTQYAILSGQQEHARYYLIDAERLLRLRGLSKSRISKKARLLHHVYTWLRILGESTFVLHDYGLSYSCLENLGSSGRPSVSNATTTSNTTTVNEANPRLDDFLRLENQNSDNDLNIDEPKDQATGYNDIHLHDSRNFSEHLYKQIYGIPETWLSLLSQTTRLANVLEAFRVARSSGRSVSMDAWEKLQRRSMRLENMICSLHLRGARGRAAEPLPTSRPQACMLEALNEALMIFFYRRIREVHPAVLQGHVDNVINALECGSSLSDDDQMGPGTAWPVFIAGSEALTSPRREAIMQWLNNASSKCGFTNFAIARDLLMKVWYKQDEHLVTNKGDPMLSWIEVAKEERIWPLFC</sequence>
<dbReference type="Pfam" id="PF11951">
    <property type="entry name" value="Fungal_trans_2"/>
    <property type="match status" value="1"/>
</dbReference>
<keyword evidence="1" id="KW-0805">Transcription regulation</keyword>
<keyword evidence="3" id="KW-0804">Transcription</keyword>
<evidence type="ECO:0000256" key="3">
    <source>
        <dbReference type="ARBA" id="ARBA00023163"/>
    </source>
</evidence>